<dbReference type="EMBL" id="KI913959">
    <property type="protein sequence ID" value="ETW03866.1"/>
    <property type="molecule type" value="Genomic_DNA"/>
</dbReference>
<dbReference type="PRINTS" id="PR00301">
    <property type="entry name" value="HEATSHOCK70"/>
</dbReference>
<dbReference type="GeneID" id="20082266"/>
<feature type="region of interest" description="Disordered" evidence="4">
    <location>
        <begin position="673"/>
        <end position="708"/>
    </location>
</feature>
<keyword evidence="1" id="KW-0547">Nucleotide-binding</keyword>
<accession>A0A024UBV5</accession>
<dbReference type="GO" id="GO:0140662">
    <property type="term" value="F:ATP-dependent protein folding chaperone"/>
    <property type="evidence" value="ECO:0007669"/>
    <property type="project" value="InterPro"/>
</dbReference>
<dbReference type="SMART" id="SM00028">
    <property type="entry name" value="TPR"/>
    <property type="match status" value="3"/>
</dbReference>
<dbReference type="eggNOG" id="KOG0103">
    <property type="taxonomic scope" value="Eukaryota"/>
</dbReference>
<dbReference type="PROSITE" id="PS50005">
    <property type="entry name" value="TPR"/>
    <property type="match status" value="1"/>
</dbReference>
<dbReference type="InterPro" id="IPR013126">
    <property type="entry name" value="Hsp_70_fam"/>
</dbReference>
<dbReference type="InterPro" id="IPR011990">
    <property type="entry name" value="TPR-like_helical_dom_sf"/>
</dbReference>
<dbReference type="Gene3D" id="3.30.30.30">
    <property type="match status" value="1"/>
</dbReference>
<dbReference type="PROSITE" id="PS01036">
    <property type="entry name" value="HSP70_3"/>
    <property type="match status" value="1"/>
</dbReference>
<dbReference type="AlphaFoldDB" id="A0A024UBV5"/>
<dbReference type="Pfam" id="PF00012">
    <property type="entry name" value="HSP70"/>
    <property type="match status" value="1"/>
</dbReference>
<dbReference type="RefSeq" id="XP_008868095.1">
    <property type="nucleotide sequence ID" value="XM_008869873.1"/>
</dbReference>
<dbReference type="OrthoDB" id="434160at2759"/>
<dbReference type="eggNOG" id="KOG0546">
    <property type="taxonomic scope" value="Eukaryota"/>
</dbReference>
<sequence length="708" mass="77174">MPAADAETPTLDFVGLDIGSKQCVVARPSGDIVLNELGGMTTATLVSFKDKERLLGEAAVLASSTNPTNTVDYVNLLLGKTFDQVMHQLQAFPCQRSNFKANDAGLPVASVEYNGSTVEFSPVQLMAMLLAKIGGNVASDRSSLKVGVAIPPGWSAAEQTALLQAIKIAGFGAASLVSKDVALARCYHQKHPVKDEAAAKTIAIVDVGHVSTTAALVRFSATGETILARAYDGALGSANYDRHLYTHFEAKLKASHGVQIQPESRQSRRLLLACEQLKKLLSTIPDAVVHVENVVPDADITLSMTKTELEQLGHVETTAIRELMEGLFAQTDVAPADIATVEIVGGGTRMPLVQDAITKAIGAHVTLGRMLDSATAVAVGAALSDDVGMFFDVSVHDGDVALEKSMQDLDHNMTMLANKRNEIETFVYDMRAKQGQKHGHLIDSAVVAPLLDAAEDWFYSDDAATLEEATVRVDQFKTDIRNACQAYFAAVEKDEKELEHQLEVEAQKAALENKDDDDHDFRKLKTPDRMRLVVKNKDEGNELFRGGNIQHAAARYVKALTHATKFFDLRPDEAAEVKAIKLSLYLNLAQCYLKLESWQKAVVNCKDALDLDPTNTKALYRRALGYERLKDYAAAFEDSQVSVLVEPVHVLTCVRRLVESVYVGPWRQGRRRAERSVEGAHEKTRSHGKEDVGESLCLGEPQAPRPCS</sequence>
<dbReference type="InterPro" id="IPR043129">
    <property type="entry name" value="ATPase_NBD"/>
</dbReference>
<dbReference type="SUPFAM" id="SSF53067">
    <property type="entry name" value="Actin-like ATPase domain"/>
    <property type="match status" value="2"/>
</dbReference>
<protein>
    <submittedName>
        <fullName evidence="5">Uncharacterized protein</fullName>
    </submittedName>
</protein>
<dbReference type="Gene3D" id="3.30.420.40">
    <property type="match status" value="2"/>
</dbReference>
<proteinExistence type="predicted"/>
<keyword evidence="3" id="KW-0802">TPR repeat</keyword>
<name>A0A024UBV5_9STRA</name>
<keyword evidence="2" id="KW-0067">ATP-binding</keyword>
<dbReference type="VEuPathDB" id="FungiDB:H310_05216"/>
<dbReference type="Gene3D" id="3.90.640.10">
    <property type="entry name" value="Actin, Chain A, domain 4"/>
    <property type="match status" value="1"/>
</dbReference>
<gene>
    <name evidence="5" type="ORF">H310_05216</name>
</gene>
<feature type="repeat" description="TPR" evidence="3">
    <location>
        <begin position="582"/>
        <end position="615"/>
    </location>
</feature>
<evidence type="ECO:0000313" key="5">
    <source>
        <dbReference type="EMBL" id="ETW03866.1"/>
    </source>
</evidence>
<dbReference type="Gene3D" id="1.25.40.10">
    <property type="entry name" value="Tetratricopeptide repeat domain"/>
    <property type="match status" value="1"/>
</dbReference>
<dbReference type="GO" id="GO:0005634">
    <property type="term" value="C:nucleus"/>
    <property type="evidence" value="ECO:0007669"/>
    <property type="project" value="TreeGrafter"/>
</dbReference>
<dbReference type="PANTHER" id="PTHR45639">
    <property type="entry name" value="HSC70CB, ISOFORM G-RELATED"/>
    <property type="match status" value="1"/>
</dbReference>
<feature type="compositionally biased region" description="Basic and acidic residues" evidence="4">
    <location>
        <begin position="674"/>
        <end position="692"/>
    </location>
</feature>
<evidence type="ECO:0000256" key="4">
    <source>
        <dbReference type="SAM" id="MobiDB-lite"/>
    </source>
</evidence>
<dbReference type="SUPFAM" id="SSF48452">
    <property type="entry name" value="TPR-like"/>
    <property type="match status" value="1"/>
</dbReference>
<evidence type="ECO:0000256" key="2">
    <source>
        <dbReference type="ARBA" id="ARBA00022840"/>
    </source>
</evidence>
<dbReference type="PANTHER" id="PTHR45639:SF28">
    <property type="entry name" value="HEAT SHOCK PROTEIN-LIKE PROTEIN"/>
    <property type="match status" value="1"/>
</dbReference>
<evidence type="ECO:0000256" key="3">
    <source>
        <dbReference type="PROSITE-ProRule" id="PRU00339"/>
    </source>
</evidence>
<dbReference type="Gene3D" id="1.20.1270.10">
    <property type="match status" value="1"/>
</dbReference>
<reference evidence="5" key="1">
    <citation type="submission" date="2013-12" db="EMBL/GenBank/DDBJ databases">
        <title>The Genome Sequence of Aphanomyces invadans NJM9701.</title>
        <authorList>
            <consortium name="The Broad Institute Genomics Platform"/>
            <person name="Russ C."/>
            <person name="Tyler B."/>
            <person name="van West P."/>
            <person name="Dieguez-Uribeondo J."/>
            <person name="Young S.K."/>
            <person name="Zeng Q."/>
            <person name="Gargeya S."/>
            <person name="Fitzgerald M."/>
            <person name="Abouelleil A."/>
            <person name="Alvarado L."/>
            <person name="Chapman S.B."/>
            <person name="Gainer-Dewar J."/>
            <person name="Goldberg J."/>
            <person name="Griggs A."/>
            <person name="Gujja S."/>
            <person name="Hansen M."/>
            <person name="Howarth C."/>
            <person name="Imamovic A."/>
            <person name="Ireland A."/>
            <person name="Larimer J."/>
            <person name="McCowan C."/>
            <person name="Murphy C."/>
            <person name="Pearson M."/>
            <person name="Poon T.W."/>
            <person name="Priest M."/>
            <person name="Roberts A."/>
            <person name="Saif S."/>
            <person name="Shea T."/>
            <person name="Sykes S."/>
            <person name="Wortman J."/>
            <person name="Nusbaum C."/>
            <person name="Birren B."/>
        </authorList>
    </citation>
    <scope>NUCLEOTIDE SEQUENCE [LARGE SCALE GENOMIC DNA]</scope>
    <source>
        <strain evidence="5">NJM9701</strain>
    </source>
</reference>
<evidence type="ECO:0000256" key="1">
    <source>
        <dbReference type="ARBA" id="ARBA00022741"/>
    </source>
</evidence>
<dbReference type="STRING" id="157072.A0A024UBV5"/>
<organism evidence="5">
    <name type="scientific">Aphanomyces invadans</name>
    <dbReference type="NCBI Taxonomy" id="157072"/>
    <lineage>
        <taxon>Eukaryota</taxon>
        <taxon>Sar</taxon>
        <taxon>Stramenopiles</taxon>
        <taxon>Oomycota</taxon>
        <taxon>Saprolegniomycetes</taxon>
        <taxon>Saprolegniales</taxon>
        <taxon>Verrucalvaceae</taxon>
        <taxon>Aphanomyces</taxon>
    </lineage>
</organism>
<dbReference type="InterPro" id="IPR019734">
    <property type="entry name" value="TPR_rpt"/>
</dbReference>
<dbReference type="InterPro" id="IPR029048">
    <property type="entry name" value="HSP70_C_sf"/>
</dbReference>
<dbReference type="InterPro" id="IPR018181">
    <property type="entry name" value="Heat_shock_70_CS"/>
</dbReference>
<dbReference type="GO" id="GO:0005829">
    <property type="term" value="C:cytosol"/>
    <property type="evidence" value="ECO:0007669"/>
    <property type="project" value="TreeGrafter"/>
</dbReference>
<dbReference type="GO" id="GO:0005524">
    <property type="term" value="F:ATP binding"/>
    <property type="evidence" value="ECO:0007669"/>
    <property type="project" value="UniProtKB-KW"/>
</dbReference>